<dbReference type="RefSeq" id="XP_040762980.1">
    <property type="nucleotide sequence ID" value="XM_040901676.1"/>
</dbReference>
<sequence length="660" mass="72695">MPRPRRRMKAPQHNQQANSPAPSPTARPSPPRPTGPRVWQPKNKRTYTLKVLVASIVAGFVTYYSRLAGIGKSTSTSDVLTTVPDSYALCAEEGRVYTVDEQNPSVDCLLVVKDRLLATGTIDDIRTHWDGHQTRLVNTFYGGEPQAKKPLTVLHTPKGSIIVPGLADAHAHLTMYGAKMELNLEDATSMDDVLDRLEAYARAHPVNFTSDEEEAWIEGFGWDQTRWKGWRGAFPSKTDLASRPLLAHRALSLSRVDGHALWVSPRALDIAERSGKLPGGRWPRAGEMQGGEVVWEDGEVSGVFLDAAMALVPVPPPTEATLEERAERAMRDALRVGLTSVHDAAVDGSMWRMFKRMADEGRMPIRVYAMAHEELDGYWGGEFERVDGYGREGRLTMRSVKLFMDGALGSWGAALLEPYADKPDTQGIMRLEESELRDVVRKFWDDGWGVNIHCIGDRANKAVLDIYEELLAGNASEAEARRPRIEHAQIMRAEDLERTGRLGVIASVQPTHATSDMGYAETRLGPERIKGAYAYQTLLRSSRNGVLPLGSDFPVEGINPLLGFYAAVSRLDRSGESPHGSGGWYPQERLTRAQALKGMTLDAAYASFAENAVGSLSAGKKADYVVLDTDVMREDAPYAEILKTKVLTTVVDGRIAYGAI</sequence>
<dbReference type="Pfam" id="PF07969">
    <property type="entry name" value="Amidohydro_3"/>
    <property type="match status" value="1"/>
</dbReference>
<evidence type="ECO:0000259" key="3">
    <source>
        <dbReference type="Pfam" id="PF07969"/>
    </source>
</evidence>
<dbReference type="GO" id="GO:0016810">
    <property type="term" value="F:hydrolase activity, acting on carbon-nitrogen (but not peptide) bonds"/>
    <property type="evidence" value="ECO:0007669"/>
    <property type="project" value="InterPro"/>
</dbReference>
<dbReference type="STRING" id="1314785.A0A165DN04"/>
<dbReference type="EMBL" id="KV427631">
    <property type="protein sequence ID" value="KZT05240.1"/>
    <property type="molecule type" value="Genomic_DNA"/>
</dbReference>
<gene>
    <name evidence="4" type="ORF">LAESUDRAFT_235657</name>
</gene>
<feature type="domain" description="Amidohydrolase 3" evidence="3">
    <location>
        <begin position="158"/>
        <end position="657"/>
    </location>
</feature>
<dbReference type="Gene3D" id="3.20.20.140">
    <property type="entry name" value="Metal-dependent hydrolases"/>
    <property type="match status" value="1"/>
</dbReference>
<keyword evidence="2" id="KW-0472">Membrane</keyword>
<dbReference type="InterPro" id="IPR013108">
    <property type="entry name" value="Amidohydro_3"/>
</dbReference>
<evidence type="ECO:0000313" key="4">
    <source>
        <dbReference type="EMBL" id="KZT05240.1"/>
    </source>
</evidence>
<accession>A0A165DN04</accession>
<evidence type="ECO:0000256" key="2">
    <source>
        <dbReference type="SAM" id="Phobius"/>
    </source>
</evidence>
<feature type="region of interest" description="Disordered" evidence="1">
    <location>
        <begin position="1"/>
        <end position="41"/>
    </location>
</feature>
<protein>
    <recommendedName>
        <fullName evidence="3">Amidohydrolase 3 domain-containing protein</fullName>
    </recommendedName>
</protein>
<evidence type="ECO:0000256" key="1">
    <source>
        <dbReference type="SAM" id="MobiDB-lite"/>
    </source>
</evidence>
<keyword evidence="2" id="KW-0812">Transmembrane</keyword>
<dbReference type="CDD" id="cd01300">
    <property type="entry name" value="YtcJ_like"/>
    <property type="match status" value="1"/>
</dbReference>
<dbReference type="InterPro" id="IPR011059">
    <property type="entry name" value="Metal-dep_hydrolase_composite"/>
</dbReference>
<feature type="compositionally biased region" description="Pro residues" evidence="1">
    <location>
        <begin position="21"/>
        <end position="34"/>
    </location>
</feature>
<dbReference type="SUPFAM" id="SSF51556">
    <property type="entry name" value="Metallo-dependent hydrolases"/>
    <property type="match status" value="1"/>
</dbReference>
<keyword evidence="5" id="KW-1185">Reference proteome</keyword>
<reference evidence="4 5" key="1">
    <citation type="journal article" date="2016" name="Mol. Biol. Evol.">
        <title>Comparative Genomics of Early-Diverging Mushroom-Forming Fungi Provides Insights into the Origins of Lignocellulose Decay Capabilities.</title>
        <authorList>
            <person name="Nagy L.G."/>
            <person name="Riley R."/>
            <person name="Tritt A."/>
            <person name="Adam C."/>
            <person name="Daum C."/>
            <person name="Floudas D."/>
            <person name="Sun H."/>
            <person name="Yadav J.S."/>
            <person name="Pangilinan J."/>
            <person name="Larsson K.H."/>
            <person name="Matsuura K."/>
            <person name="Barry K."/>
            <person name="Labutti K."/>
            <person name="Kuo R."/>
            <person name="Ohm R.A."/>
            <person name="Bhattacharya S.S."/>
            <person name="Shirouzu T."/>
            <person name="Yoshinaga Y."/>
            <person name="Martin F.M."/>
            <person name="Grigoriev I.V."/>
            <person name="Hibbett D.S."/>
        </authorList>
    </citation>
    <scope>NUCLEOTIDE SEQUENCE [LARGE SCALE GENOMIC DNA]</scope>
    <source>
        <strain evidence="4 5">93-53</strain>
    </source>
</reference>
<proteinExistence type="predicted"/>
<dbReference type="PANTHER" id="PTHR22642">
    <property type="entry name" value="IMIDAZOLONEPROPIONASE"/>
    <property type="match status" value="1"/>
</dbReference>
<name>A0A165DN04_9APHY</name>
<dbReference type="InParanoid" id="A0A165DN04"/>
<feature type="transmembrane region" description="Helical" evidence="2">
    <location>
        <begin position="47"/>
        <end position="65"/>
    </location>
</feature>
<dbReference type="PANTHER" id="PTHR22642:SF2">
    <property type="entry name" value="PROTEIN LONG AFTER FAR-RED 3"/>
    <property type="match status" value="1"/>
</dbReference>
<keyword evidence="2" id="KW-1133">Transmembrane helix</keyword>
<dbReference type="Proteomes" id="UP000076871">
    <property type="component" value="Unassembled WGS sequence"/>
</dbReference>
<dbReference type="OrthoDB" id="3501663at2759"/>
<feature type="compositionally biased region" description="Basic residues" evidence="1">
    <location>
        <begin position="1"/>
        <end position="10"/>
    </location>
</feature>
<dbReference type="AlphaFoldDB" id="A0A165DN04"/>
<dbReference type="Gene3D" id="3.10.310.70">
    <property type="match status" value="1"/>
</dbReference>
<dbReference type="InterPro" id="IPR032466">
    <property type="entry name" value="Metal_Hydrolase"/>
</dbReference>
<dbReference type="InterPro" id="IPR033932">
    <property type="entry name" value="YtcJ-like"/>
</dbReference>
<evidence type="ECO:0000313" key="5">
    <source>
        <dbReference type="Proteomes" id="UP000076871"/>
    </source>
</evidence>
<dbReference type="SUPFAM" id="SSF51338">
    <property type="entry name" value="Composite domain of metallo-dependent hydrolases"/>
    <property type="match status" value="1"/>
</dbReference>
<dbReference type="Gene3D" id="2.30.40.10">
    <property type="entry name" value="Urease, subunit C, domain 1"/>
    <property type="match status" value="1"/>
</dbReference>
<dbReference type="GeneID" id="63818708"/>
<organism evidence="4 5">
    <name type="scientific">Laetiporus sulphureus 93-53</name>
    <dbReference type="NCBI Taxonomy" id="1314785"/>
    <lineage>
        <taxon>Eukaryota</taxon>
        <taxon>Fungi</taxon>
        <taxon>Dikarya</taxon>
        <taxon>Basidiomycota</taxon>
        <taxon>Agaricomycotina</taxon>
        <taxon>Agaricomycetes</taxon>
        <taxon>Polyporales</taxon>
        <taxon>Laetiporus</taxon>
    </lineage>
</organism>